<gene>
    <name evidence="1" type="ORF">PTTW11_02228</name>
</gene>
<name>A0A6S6VAI0_9PLEO</name>
<accession>A0A6S6VAI0</accession>
<organism evidence="1 2">
    <name type="scientific">Pyrenophora teres f. teres</name>
    <dbReference type="NCBI Taxonomy" id="97479"/>
    <lineage>
        <taxon>Eukaryota</taxon>
        <taxon>Fungi</taxon>
        <taxon>Dikarya</taxon>
        <taxon>Ascomycota</taxon>
        <taxon>Pezizomycotina</taxon>
        <taxon>Dothideomycetes</taxon>
        <taxon>Pleosporomycetidae</taxon>
        <taxon>Pleosporales</taxon>
        <taxon>Pleosporineae</taxon>
        <taxon>Pleosporaceae</taxon>
        <taxon>Pyrenophora</taxon>
    </lineage>
</organism>
<proteinExistence type="predicted"/>
<dbReference type="EMBL" id="HG992978">
    <property type="protein sequence ID" value="CAE7011668.1"/>
    <property type="molecule type" value="Genomic_DNA"/>
</dbReference>
<sequence>MSGPLPPRAFSAPTKIPKQELQDELQAAVSSAVGGGSVKPYKKVVAMLIHFEQDDIGVIPLETELARTFNQYYGIDQIKRLEIPRKGEPVWVVQQALLELHHLGYTEKNCLVILVFSGHGQSVEADRSDIRASSWTLLLSGAMANGLSLTKTLNWNIATSALDSSECDVVHILDCCYAAEACNSNAEILCASARGEETTKSLTTCFTLALITELRRLSSGPVTMGMVFSEIMLNRRSHGLLSTPFYHKKAQKDSVILPTKGRHGKNKAPQTGPNSARILVTAHVDESLARGNAEELKAWLTTMLPASVLGIDITLEGVWKSNSSIVMLSLPACVWSQLNHLNGAFTYIGEVTSRNHLLGWSAQGPALALRASPAMGLENKKPGQSSTEK</sequence>
<evidence type="ECO:0000313" key="1">
    <source>
        <dbReference type="EMBL" id="CAE7011668.1"/>
    </source>
</evidence>
<protein>
    <submittedName>
        <fullName evidence="1">Uncharacterized protein</fullName>
    </submittedName>
</protein>
<evidence type="ECO:0000313" key="2">
    <source>
        <dbReference type="Proteomes" id="UP000472372"/>
    </source>
</evidence>
<dbReference type="Proteomes" id="UP000472372">
    <property type="component" value="Chromosome 2"/>
</dbReference>
<dbReference type="AlphaFoldDB" id="A0A6S6VAI0"/>
<reference evidence="1" key="1">
    <citation type="submission" date="2021-02" db="EMBL/GenBank/DDBJ databases">
        <authorList>
            <person name="Syme A R."/>
            <person name="Syme A R."/>
            <person name="Moolhuijzen P."/>
        </authorList>
    </citation>
    <scope>NUCLEOTIDE SEQUENCE</scope>
    <source>
        <strain evidence="1">W1-1</strain>
    </source>
</reference>